<organism evidence="1">
    <name type="scientific">marine metagenome</name>
    <dbReference type="NCBI Taxonomy" id="408172"/>
    <lineage>
        <taxon>unclassified sequences</taxon>
        <taxon>metagenomes</taxon>
        <taxon>ecological metagenomes</taxon>
    </lineage>
</organism>
<name>A0A382UCH3_9ZZZZ</name>
<dbReference type="AlphaFoldDB" id="A0A382UCH3"/>
<sequence length="68" mass="8078">MNKRIGFMQGRLSPLVGGRIQAFPKDHWRDEFLLGDKHDIRMIEWTLDYKGLHENPLLTSEGQQEIKW</sequence>
<gene>
    <name evidence="1" type="ORF">METZ01_LOCUS384807</name>
</gene>
<proteinExistence type="predicted"/>
<dbReference type="EMBL" id="UINC01143180">
    <property type="protein sequence ID" value="SVD31953.1"/>
    <property type="molecule type" value="Genomic_DNA"/>
</dbReference>
<reference evidence="1" key="1">
    <citation type="submission" date="2018-05" db="EMBL/GenBank/DDBJ databases">
        <authorList>
            <person name="Lanie J.A."/>
            <person name="Ng W.-L."/>
            <person name="Kazmierczak K.M."/>
            <person name="Andrzejewski T.M."/>
            <person name="Davidsen T.M."/>
            <person name="Wayne K.J."/>
            <person name="Tettelin H."/>
            <person name="Glass J.I."/>
            <person name="Rusch D."/>
            <person name="Podicherti R."/>
            <person name="Tsui H.-C.T."/>
            <person name="Winkler M.E."/>
        </authorList>
    </citation>
    <scope>NUCLEOTIDE SEQUENCE</scope>
</reference>
<protein>
    <submittedName>
        <fullName evidence="1">Uncharacterized protein</fullName>
    </submittedName>
</protein>
<accession>A0A382UCH3</accession>
<evidence type="ECO:0000313" key="1">
    <source>
        <dbReference type="EMBL" id="SVD31953.1"/>
    </source>
</evidence>
<feature type="non-terminal residue" evidence="1">
    <location>
        <position position="68"/>
    </location>
</feature>